<proteinExistence type="predicted"/>
<dbReference type="STRING" id="2309.CF15_07280"/>
<dbReference type="RefSeq" id="WP_058371197.1">
    <property type="nucleotide sequence ID" value="NZ_LNTB01000001.1"/>
</dbReference>
<dbReference type="EMBL" id="LNTB01000001">
    <property type="protein sequence ID" value="KSW12513.1"/>
    <property type="molecule type" value="Genomic_DNA"/>
</dbReference>
<evidence type="ECO:0000313" key="2">
    <source>
        <dbReference type="Proteomes" id="UP000053352"/>
    </source>
</evidence>
<dbReference type="AlphaFoldDB" id="A0A0V8RWV1"/>
<reference evidence="1 2" key="1">
    <citation type="submission" date="2015-11" db="EMBL/GenBank/DDBJ databases">
        <title>Genome sequence of Pyrodictium occultum PL-19, a marine hyperthermophilic archaeon isolated from Volcano, Italy.</title>
        <authorList>
            <person name="Utturkar S."/>
            <person name="Huber H."/>
            <person name="Leptihn S."/>
            <person name="Brown S."/>
            <person name="Stetter K.O."/>
            <person name="Podar M."/>
        </authorList>
    </citation>
    <scope>NUCLEOTIDE SEQUENCE [LARGE SCALE GENOMIC DNA]</scope>
    <source>
        <strain evidence="1 2">PL-19</strain>
    </source>
</reference>
<sequence length="181" mass="20243">MITPLLRCLGYNEYRVRRFWALLEEAGSPLDIELYRYPPLSFSLTLIHRKGAVAHLRDGCVPLDELDCKTLGDECIRTPHSHMLYIYVGGGLGQAQVRVNAVRLLHLLHRRSPEAAERLLDAVVEAAWGRAGPERLYESVLEALRAGSDVLHLVLPLVPSTLEELARVSPALRRLAPLPGR</sequence>
<accession>A0A0V8RWV1</accession>
<protein>
    <submittedName>
        <fullName evidence="1">Uncharacterized protein</fullName>
    </submittedName>
</protein>
<dbReference type="Proteomes" id="UP000053352">
    <property type="component" value="Unassembled WGS sequence"/>
</dbReference>
<name>A0A0V8RWV1_PYROC</name>
<evidence type="ECO:0000313" key="1">
    <source>
        <dbReference type="EMBL" id="KSW12513.1"/>
    </source>
</evidence>
<keyword evidence="2" id="KW-1185">Reference proteome</keyword>
<organism evidence="1 2">
    <name type="scientific">Pyrodictium occultum</name>
    <dbReference type="NCBI Taxonomy" id="2309"/>
    <lineage>
        <taxon>Archaea</taxon>
        <taxon>Thermoproteota</taxon>
        <taxon>Thermoprotei</taxon>
        <taxon>Desulfurococcales</taxon>
        <taxon>Pyrodictiaceae</taxon>
        <taxon>Pyrodictium</taxon>
    </lineage>
</organism>
<comment type="caution">
    <text evidence="1">The sequence shown here is derived from an EMBL/GenBank/DDBJ whole genome shotgun (WGS) entry which is preliminary data.</text>
</comment>
<gene>
    <name evidence="1" type="ORF">CF15_07280</name>
</gene>